<dbReference type="PANTHER" id="PTHR31960:SF3">
    <property type="entry name" value="F-BOX PROTEIN PP2-A13"/>
    <property type="match status" value="1"/>
</dbReference>
<proteinExistence type="predicted"/>
<reference evidence="4" key="2">
    <citation type="submission" date="2025-08" db="UniProtKB">
        <authorList>
            <consortium name="RefSeq"/>
        </authorList>
    </citation>
    <scope>IDENTIFICATION</scope>
</reference>
<dbReference type="PROSITE" id="PS50181">
    <property type="entry name" value="FBOX"/>
    <property type="match status" value="1"/>
</dbReference>
<dbReference type="OrthoDB" id="9970274at2759"/>
<protein>
    <submittedName>
        <fullName evidence="4">F-box protein PP2-A13</fullName>
    </submittedName>
</protein>
<dbReference type="InterPro" id="IPR036047">
    <property type="entry name" value="F-box-like_dom_sf"/>
</dbReference>
<evidence type="ECO:0000256" key="1">
    <source>
        <dbReference type="SAM" id="MobiDB-lite"/>
    </source>
</evidence>
<keyword evidence="3" id="KW-1185">Reference proteome</keyword>
<reference evidence="3" key="1">
    <citation type="submission" date="2024-10" db="UniProtKB">
        <authorList>
            <consortium name="RefSeq"/>
        </authorList>
    </citation>
    <scope>NUCLEOTIDE SEQUENCE [LARGE SCALE GENOMIC DNA]</scope>
    <source>
        <strain evidence="3">cv. Zhongzhi No. 13</strain>
    </source>
</reference>
<gene>
    <name evidence="4" type="primary">LOC105172040</name>
</gene>
<accession>A0A6I9U2G7</accession>
<feature type="domain" description="F-box" evidence="2">
    <location>
        <begin position="18"/>
        <end position="64"/>
    </location>
</feature>
<dbReference type="Pfam" id="PF00646">
    <property type="entry name" value="F-box"/>
    <property type="match status" value="1"/>
</dbReference>
<dbReference type="PANTHER" id="PTHR31960">
    <property type="entry name" value="F-BOX PROTEIN PP2-A15"/>
    <property type="match status" value="1"/>
</dbReference>
<evidence type="ECO:0000259" key="2">
    <source>
        <dbReference type="PROSITE" id="PS50181"/>
    </source>
</evidence>
<name>A0A6I9U2G7_SESIN</name>
<dbReference type="RefSeq" id="XP_011091685.1">
    <property type="nucleotide sequence ID" value="XM_011093383.2"/>
</dbReference>
<dbReference type="AlphaFoldDB" id="A0A6I9U2G7"/>
<dbReference type="SUPFAM" id="SSF81383">
    <property type="entry name" value="F-box domain"/>
    <property type="match status" value="1"/>
</dbReference>
<dbReference type="InterPro" id="IPR001810">
    <property type="entry name" value="F-box_dom"/>
</dbReference>
<evidence type="ECO:0000313" key="3">
    <source>
        <dbReference type="Proteomes" id="UP000504604"/>
    </source>
</evidence>
<dbReference type="InterPro" id="IPR025886">
    <property type="entry name" value="PP2-like"/>
</dbReference>
<dbReference type="Pfam" id="PF14299">
    <property type="entry name" value="PP2"/>
    <property type="match status" value="1"/>
</dbReference>
<evidence type="ECO:0000313" key="4">
    <source>
        <dbReference type="RefSeq" id="XP_011091685.1"/>
    </source>
</evidence>
<dbReference type="CDD" id="cd22162">
    <property type="entry name" value="F-box_AtSKIP3-like"/>
    <property type="match status" value="1"/>
</dbReference>
<dbReference type="Proteomes" id="UP000504604">
    <property type="component" value="Linkage group LG1"/>
</dbReference>
<dbReference type="InParanoid" id="A0A6I9U2G7"/>
<sequence>MGANASSLPGEADGPSPRAKLEDIPESCMALVLSYLDPPEIAKLARLNRAFRAASSADFIWVPKLPSNYRYILDKFPDRALGDKGKKDIYAGLCRPNPFDGGTKEVWIDKRTGGVCLAISSKAMAITGIDDRRYWNHITTGESRFQTVAYLHQIWWLEVDGDLEFQFPRGTYSLFFRLQLGRVGKRLGRRVCNSENVHGWDIKPVQFQLTTLDGQHAVSRCMLDNLGNWVHFHVGDFTVEYSEELTKIKFSLTQIDCTHTKGGLCVDSVFICPSSLGKVLFPVDGEVCKKL</sequence>
<dbReference type="KEGG" id="sind:105172040"/>
<dbReference type="GeneID" id="105172040"/>
<feature type="region of interest" description="Disordered" evidence="1">
    <location>
        <begin position="1"/>
        <end position="20"/>
    </location>
</feature>
<organism evidence="3 4">
    <name type="scientific">Sesamum indicum</name>
    <name type="common">Oriental sesame</name>
    <name type="synonym">Sesamum orientale</name>
    <dbReference type="NCBI Taxonomy" id="4182"/>
    <lineage>
        <taxon>Eukaryota</taxon>
        <taxon>Viridiplantae</taxon>
        <taxon>Streptophyta</taxon>
        <taxon>Embryophyta</taxon>
        <taxon>Tracheophyta</taxon>
        <taxon>Spermatophyta</taxon>
        <taxon>Magnoliopsida</taxon>
        <taxon>eudicotyledons</taxon>
        <taxon>Gunneridae</taxon>
        <taxon>Pentapetalae</taxon>
        <taxon>asterids</taxon>
        <taxon>lamiids</taxon>
        <taxon>Lamiales</taxon>
        <taxon>Pedaliaceae</taxon>
        <taxon>Sesamum</taxon>
    </lineage>
</organism>